<accession>A0A081P6I3</accession>
<dbReference type="OrthoDB" id="9783944at2"/>
<proteinExistence type="predicted"/>
<comment type="caution">
    <text evidence="2">The sequence shown here is derived from an EMBL/GenBank/DDBJ whole genome shotgun (WGS) entry which is preliminary data.</text>
</comment>
<dbReference type="eggNOG" id="ENOG50305SA">
    <property type="taxonomic scope" value="Bacteria"/>
</dbReference>
<name>A0A081P6I3_9BACL</name>
<reference evidence="2 3" key="1">
    <citation type="submission" date="2014-06" db="EMBL/GenBank/DDBJ databases">
        <title>Draft genome sequence of Paenibacillus sp. MSt1.</title>
        <authorList>
            <person name="Aw Y.K."/>
            <person name="Ong K.S."/>
            <person name="Gan H.M."/>
            <person name="Lee S.M."/>
        </authorList>
    </citation>
    <scope>NUCLEOTIDE SEQUENCE [LARGE SCALE GENOMIC DNA]</scope>
    <source>
        <strain evidence="2 3">MSt1</strain>
    </source>
</reference>
<feature type="signal peptide" evidence="1">
    <location>
        <begin position="1"/>
        <end position="22"/>
    </location>
</feature>
<dbReference type="Proteomes" id="UP000028123">
    <property type="component" value="Unassembled WGS sequence"/>
</dbReference>
<gene>
    <name evidence="2" type="ORF">ET33_31015</name>
</gene>
<organism evidence="2 3">
    <name type="scientific">Paenibacillus tyrfis</name>
    <dbReference type="NCBI Taxonomy" id="1501230"/>
    <lineage>
        <taxon>Bacteria</taxon>
        <taxon>Bacillati</taxon>
        <taxon>Bacillota</taxon>
        <taxon>Bacilli</taxon>
        <taxon>Bacillales</taxon>
        <taxon>Paenibacillaceae</taxon>
        <taxon>Paenibacillus</taxon>
    </lineage>
</organism>
<keyword evidence="3" id="KW-1185">Reference proteome</keyword>
<dbReference type="AlphaFoldDB" id="A0A081P6I3"/>
<keyword evidence="1" id="KW-0732">Signal</keyword>
<dbReference type="RefSeq" id="WP_036678628.1">
    <property type="nucleotide sequence ID" value="NZ_JNVM01000006.1"/>
</dbReference>
<evidence type="ECO:0000313" key="2">
    <source>
        <dbReference type="EMBL" id="KEQ26306.1"/>
    </source>
</evidence>
<sequence>MKKFVMGAIVGASLSLGASVLASNSLEVSFFTVKYIFNSAEKQLPEEYTSLNYNGHAYVPIRFIAENSSMNIGYDSVEKRVIINYGVNGQEPAPIPSEYLVNDVTSAALPYITNNHMAYGNIKVTKEGINSRGSFQIKNDIPQNDLGGTLRLFDEKANLIGQLPINHTFDTGISTYENTIEGDATNFKYATLTFGKVEGALYHPLLISREQKEQDSIIHLKSKMITEDQLSKLGDKKIDVSNIASYMKLSNSQVLQLVNTIISG</sequence>
<evidence type="ECO:0000313" key="3">
    <source>
        <dbReference type="Proteomes" id="UP000028123"/>
    </source>
</evidence>
<protein>
    <submittedName>
        <fullName evidence="2">Uncharacterized protein</fullName>
    </submittedName>
</protein>
<dbReference type="EMBL" id="JNVM01000006">
    <property type="protein sequence ID" value="KEQ26306.1"/>
    <property type="molecule type" value="Genomic_DNA"/>
</dbReference>
<evidence type="ECO:0000256" key="1">
    <source>
        <dbReference type="SAM" id="SignalP"/>
    </source>
</evidence>
<feature type="chain" id="PRO_5001761365" evidence="1">
    <location>
        <begin position="23"/>
        <end position="264"/>
    </location>
</feature>